<comment type="subcellular location">
    <subcellularLocation>
        <location evidence="1">Cytoplasm</location>
        <location evidence="1">Cytoskeleton</location>
        <location evidence="1">Cilium axoneme</location>
    </subcellularLocation>
</comment>
<keyword evidence="4" id="KW-1185">Reference proteome</keyword>
<dbReference type="Gene3D" id="1.20.1280.50">
    <property type="match status" value="1"/>
</dbReference>
<dbReference type="Pfam" id="PF12937">
    <property type="entry name" value="F-box-like"/>
    <property type="match status" value="1"/>
</dbReference>
<dbReference type="InterPro" id="IPR032675">
    <property type="entry name" value="LRR_dom_sf"/>
</dbReference>
<comment type="caution">
    <text evidence="3">The sequence shown here is derived from an EMBL/GenBank/DDBJ whole genome shotgun (WGS) entry which is preliminary data.</text>
</comment>
<reference evidence="3 4" key="1">
    <citation type="journal article" date="2024" name="Nat. Commun.">
        <title>Phylogenomics reveals the evolutionary origins of lichenization in chlorophyte algae.</title>
        <authorList>
            <person name="Puginier C."/>
            <person name="Libourel C."/>
            <person name="Otte J."/>
            <person name="Skaloud P."/>
            <person name="Haon M."/>
            <person name="Grisel S."/>
            <person name="Petersen M."/>
            <person name="Berrin J.G."/>
            <person name="Delaux P.M."/>
            <person name="Dal Grande F."/>
            <person name="Keller J."/>
        </authorList>
    </citation>
    <scope>NUCLEOTIDE SEQUENCE [LARGE SCALE GENOMIC DNA]</scope>
    <source>
        <strain evidence="3 4">SAG 2036</strain>
    </source>
</reference>
<feature type="domain" description="F-box" evidence="2">
    <location>
        <begin position="1"/>
        <end position="44"/>
    </location>
</feature>
<proteinExistence type="predicted"/>
<dbReference type="PANTHER" id="PTHR38926">
    <property type="entry name" value="F-BOX DOMAIN CONTAINING PROTEIN, EXPRESSED"/>
    <property type="match status" value="1"/>
</dbReference>
<dbReference type="InterPro" id="IPR036047">
    <property type="entry name" value="F-box-like_dom_sf"/>
</dbReference>
<dbReference type="Gene3D" id="3.80.10.10">
    <property type="entry name" value="Ribonuclease Inhibitor"/>
    <property type="match status" value="1"/>
</dbReference>
<name>A0AAW1P867_9CHLO</name>
<dbReference type="InterPro" id="IPR001810">
    <property type="entry name" value="F-box_dom"/>
</dbReference>
<sequence>MELPEHLLAQIFSPLSFQDKLHVTWVCRRWRNVFWKAPGLWAAVPLDVSKISSAISASCCKETDAHIFCSVLHICRWLTKRSIDGGLTSLLLTASFEEGVGKESESDQQLAQVLAFLLPTLAATVGNNCVPLHLTLSGSAALSGLSGEVFSQLAHIQSLESLSLTASGDSEHRVVSMPVRAMACLENLKEVSLTSVTLPGSEDQMRGLGLLTGMERLALQKCKLEQDEAGPTFTACLGRMHRLADLCMQGSAIYAILSLGMQLERLSLAAMDLTNLPGMAALQRLQHLDIARNELRKVPDGLHHLTCLSYLDMSRQSRRFQMHGPLTFLASMPCLATLIVQPQPQGHEVLYSVPLVKTANICFLSKNVEAS</sequence>
<dbReference type="SUPFAM" id="SSF52058">
    <property type="entry name" value="L domain-like"/>
    <property type="match status" value="1"/>
</dbReference>
<evidence type="ECO:0000313" key="3">
    <source>
        <dbReference type="EMBL" id="KAK9804470.1"/>
    </source>
</evidence>
<dbReference type="Proteomes" id="UP001465755">
    <property type="component" value="Unassembled WGS sequence"/>
</dbReference>
<dbReference type="AlphaFoldDB" id="A0AAW1P867"/>
<gene>
    <name evidence="3" type="ORF">WJX73_005321</name>
</gene>
<evidence type="ECO:0000259" key="2">
    <source>
        <dbReference type="PROSITE" id="PS50181"/>
    </source>
</evidence>
<dbReference type="PROSITE" id="PS50181">
    <property type="entry name" value="FBOX"/>
    <property type="match status" value="1"/>
</dbReference>
<dbReference type="EMBL" id="JALJOQ010000051">
    <property type="protein sequence ID" value="KAK9804470.1"/>
    <property type="molecule type" value="Genomic_DNA"/>
</dbReference>
<evidence type="ECO:0000256" key="1">
    <source>
        <dbReference type="ARBA" id="ARBA00004430"/>
    </source>
</evidence>
<dbReference type="SUPFAM" id="SSF81383">
    <property type="entry name" value="F-box domain"/>
    <property type="match status" value="1"/>
</dbReference>
<evidence type="ECO:0000313" key="4">
    <source>
        <dbReference type="Proteomes" id="UP001465755"/>
    </source>
</evidence>
<accession>A0AAW1P867</accession>
<protein>
    <recommendedName>
        <fullName evidence="2">F-box domain-containing protein</fullName>
    </recommendedName>
</protein>
<dbReference type="GO" id="GO:0005930">
    <property type="term" value="C:axoneme"/>
    <property type="evidence" value="ECO:0007669"/>
    <property type="project" value="UniProtKB-SubCell"/>
</dbReference>
<organism evidence="3 4">
    <name type="scientific">Symbiochloris irregularis</name>
    <dbReference type="NCBI Taxonomy" id="706552"/>
    <lineage>
        <taxon>Eukaryota</taxon>
        <taxon>Viridiplantae</taxon>
        <taxon>Chlorophyta</taxon>
        <taxon>core chlorophytes</taxon>
        <taxon>Trebouxiophyceae</taxon>
        <taxon>Trebouxiales</taxon>
        <taxon>Trebouxiaceae</taxon>
        <taxon>Symbiochloris</taxon>
    </lineage>
</organism>
<dbReference type="PANTHER" id="PTHR38926:SF72">
    <property type="entry name" value="IM:7136021-RELATED"/>
    <property type="match status" value="1"/>
</dbReference>